<gene>
    <name evidence="2" type="ORF">COX08_02340</name>
</gene>
<dbReference type="InterPro" id="IPR039564">
    <property type="entry name" value="Peptidase_C39-like"/>
</dbReference>
<dbReference type="Gene3D" id="3.90.70.10">
    <property type="entry name" value="Cysteine proteinases"/>
    <property type="match status" value="1"/>
</dbReference>
<dbReference type="AlphaFoldDB" id="A0A2H0B8E5"/>
<sequence>PESTPTCSLTGGYYIIYKTDNADNLKHKINIKYYNNQYYYFVDNFLIYKSIITTRRPNAIWFGNPVTVGSAPGWYDFSIDYIKVTKLPDKVIDVPFFSQVDQSWKDEEYDHSILHGYNYTIGSSGCLISSAAMVLSKWGYTFDNSLNTTNPFNLNTFFKDTKNFNNKTALFWSGITEFQTQTKKANAFLYSKLPSFELKTTSYNIDTLKSDIDNGYPDIVEVIQDDQGTTNQKDDDLHFVVAKGYDDNNIYIHDPLLKSASDSATLQDLYPNKEYRRMIRLVPSQTDQSYIWLHLLSNHEAIVTLNGQKTGVDSNNNEFNEIPNALYYDEGGIAGAPGYTVFELPQPTSGDYTLSISGDNTSNIKFNLATYNIESSQVRHDVDEVSDADGINNYILSFNHLSEVNNSTLTKIIDPTPTPIPSPTPSPTIVPTPISTPIPTPQPEINPFKKLRSYINLSYHNHEIKTKVYRDLLILKVDLAEFLYHFRAYRATEAMLNFIQSSVAKTHKNQISKSAANEIISLVEQLKEDLNL</sequence>
<name>A0A2H0B8E5_9BACT</name>
<feature type="non-terminal residue" evidence="2">
    <location>
        <position position="1"/>
    </location>
</feature>
<dbReference type="PANTHER" id="PTHR40524">
    <property type="entry name" value="PEPTIDASE_C39_2 DOMAIN-CONTAINING PROTEIN"/>
    <property type="match status" value="1"/>
</dbReference>
<evidence type="ECO:0000313" key="3">
    <source>
        <dbReference type="Proteomes" id="UP000229459"/>
    </source>
</evidence>
<dbReference type="EMBL" id="PCSR01000052">
    <property type="protein sequence ID" value="PIP53208.1"/>
    <property type="molecule type" value="Genomic_DNA"/>
</dbReference>
<dbReference type="Proteomes" id="UP000229459">
    <property type="component" value="Unassembled WGS sequence"/>
</dbReference>
<feature type="domain" description="Peptidase C39-like" evidence="1">
    <location>
        <begin position="92"/>
        <end position="255"/>
    </location>
</feature>
<accession>A0A2H0B8E5</accession>
<evidence type="ECO:0000259" key="1">
    <source>
        <dbReference type="Pfam" id="PF13529"/>
    </source>
</evidence>
<protein>
    <recommendedName>
        <fullName evidence="1">Peptidase C39-like domain-containing protein</fullName>
    </recommendedName>
</protein>
<proteinExistence type="predicted"/>
<evidence type="ECO:0000313" key="2">
    <source>
        <dbReference type="EMBL" id="PIP53208.1"/>
    </source>
</evidence>
<dbReference type="Pfam" id="PF13529">
    <property type="entry name" value="Peptidase_C39_2"/>
    <property type="match status" value="1"/>
</dbReference>
<organism evidence="2 3">
    <name type="scientific">Candidatus Beckwithbacteria bacterium CG23_combo_of_CG06-09_8_20_14_all_34_8</name>
    <dbReference type="NCBI Taxonomy" id="1974497"/>
    <lineage>
        <taxon>Bacteria</taxon>
        <taxon>Candidatus Beckwithiibacteriota</taxon>
    </lineage>
</organism>
<dbReference type="PANTHER" id="PTHR40524:SF1">
    <property type="entry name" value="PEPTIDASE C39-LIKE DOMAIN-CONTAINING PROTEIN"/>
    <property type="match status" value="1"/>
</dbReference>
<comment type="caution">
    <text evidence="2">The sequence shown here is derived from an EMBL/GenBank/DDBJ whole genome shotgun (WGS) entry which is preliminary data.</text>
</comment>
<reference evidence="2 3" key="1">
    <citation type="submission" date="2017-09" db="EMBL/GenBank/DDBJ databases">
        <title>Depth-based differentiation of microbial function through sediment-hosted aquifers and enrichment of novel symbionts in the deep terrestrial subsurface.</title>
        <authorList>
            <person name="Probst A.J."/>
            <person name="Ladd B."/>
            <person name="Jarett J.K."/>
            <person name="Geller-Mcgrath D.E."/>
            <person name="Sieber C.M."/>
            <person name="Emerson J.B."/>
            <person name="Anantharaman K."/>
            <person name="Thomas B.C."/>
            <person name="Malmstrom R."/>
            <person name="Stieglmeier M."/>
            <person name="Klingl A."/>
            <person name="Woyke T."/>
            <person name="Ryan C.M."/>
            <person name="Banfield J.F."/>
        </authorList>
    </citation>
    <scope>NUCLEOTIDE SEQUENCE [LARGE SCALE GENOMIC DNA]</scope>
    <source>
        <strain evidence="2">CG23_combo_of_CG06-09_8_20_14_all_34_8</strain>
    </source>
</reference>